<dbReference type="AlphaFoldDB" id="A0A2S8G7C8"/>
<dbReference type="EMBL" id="PUHY01000001">
    <property type="protein sequence ID" value="PQO40366.1"/>
    <property type="molecule type" value="Genomic_DNA"/>
</dbReference>
<dbReference type="Proteomes" id="UP000238322">
    <property type="component" value="Unassembled WGS sequence"/>
</dbReference>
<reference evidence="1 2" key="1">
    <citation type="submission" date="2018-02" db="EMBL/GenBank/DDBJ databases">
        <title>Comparative genomes isolates from brazilian mangrove.</title>
        <authorList>
            <person name="Araujo J.E."/>
            <person name="Taketani R.G."/>
            <person name="Silva M.C.P."/>
            <person name="Loureco M.V."/>
            <person name="Andreote F.D."/>
        </authorList>
    </citation>
    <scope>NUCLEOTIDE SEQUENCE [LARGE SCALE GENOMIC DNA]</scope>
    <source>
        <strain evidence="1 2">Hex-1 MGV</strain>
    </source>
</reference>
<comment type="caution">
    <text evidence="1">The sequence shown here is derived from an EMBL/GenBank/DDBJ whole genome shotgun (WGS) entry which is preliminary data.</text>
</comment>
<protein>
    <submittedName>
        <fullName evidence="1">Uncharacterized protein</fullName>
    </submittedName>
</protein>
<name>A0A2S8G7C8_9BACT</name>
<sequence length="81" mass="8972">MQIIVKPDGNARCLYGEQIDLRCLGKLAITRGSHVEATPDGQWTVDLSPVGGPLQGPFATRRNALQSEERWLETRWLPVAS</sequence>
<proteinExistence type="predicted"/>
<accession>A0A2S8G7C8</accession>
<dbReference type="OrthoDB" id="280020at2"/>
<dbReference type="RefSeq" id="WP_105327601.1">
    <property type="nucleotide sequence ID" value="NZ_PUHY01000001.1"/>
</dbReference>
<gene>
    <name evidence="1" type="ORF">C5Y83_00035</name>
</gene>
<organism evidence="1 2">
    <name type="scientific">Blastopirellula marina</name>
    <dbReference type="NCBI Taxonomy" id="124"/>
    <lineage>
        <taxon>Bacteria</taxon>
        <taxon>Pseudomonadati</taxon>
        <taxon>Planctomycetota</taxon>
        <taxon>Planctomycetia</taxon>
        <taxon>Pirellulales</taxon>
        <taxon>Pirellulaceae</taxon>
        <taxon>Blastopirellula</taxon>
    </lineage>
</organism>
<evidence type="ECO:0000313" key="1">
    <source>
        <dbReference type="EMBL" id="PQO40366.1"/>
    </source>
</evidence>
<evidence type="ECO:0000313" key="2">
    <source>
        <dbReference type="Proteomes" id="UP000238322"/>
    </source>
</evidence>